<dbReference type="Pfam" id="PF00072">
    <property type="entry name" value="Response_reg"/>
    <property type="match status" value="1"/>
</dbReference>
<accession>A0A656Z6R7</accession>
<evidence type="ECO:0000256" key="1">
    <source>
        <dbReference type="ARBA" id="ARBA00022553"/>
    </source>
</evidence>
<dbReference type="CDD" id="cd17546">
    <property type="entry name" value="REC_hyHK_CKI1_RcsC-like"/>
    <property type="match status" value="1"/>
</dbReference>
<comment type="caution">
    <text evidence="6">The sequence shown here is derived from an EMBL/GenBank/DDBJ whole genome shotgun (WGS) entry which is preliminary data.</text>
</comment>
<organism evidence="6">
    <name type="scientific">Brucella anthropi</name>
    <name type="common">Ochrobactrum anthropi</name>
    <dbReference type="NCBI Taxonomy" id="529"/>
    <lineage>
        <taxon>Bacteria</taxon>
        <taxon>Pseudomonadati</taxon>
        <taxon>Pseudomonadota</taxon>
        <taxon>Alphaproteobacteria</taxon>
        <taxon>Hyphomicrobiales</taxon>
        <taxon>Brucellaceae</taxon>
        <taxon>Brucella/Ochrobactrum group</taxon>
        <taxon>Brucella</taxon>
    </lineage>
</organism>
<dbReference type="AlphaFoldDB" id="A0A656Z6R7"/>
<dbReference type="SUPFAM" id="SSF52172">
    <property type="entry name" value="CheY-like"/>
    <property type="match status" value="1"/>
</dbReference>
<sequence length="114" mass="12869">MPPEQQKMIRKARHRDALLEGRRILVVEDDIRNVYALTNILEPRGAQVLIARNGQEALDALDRSTANPDAAIDLVLMDVMMPVMDGLTATRHIRQNPSFKNCRDHHPHRQGDAG</sequence>
<protein>
    <recommendedName>
        <fullName evidence="5">Response regulatory domain-containing protein</fullName>
    </recommendedName>
</protein>
<reference evidence="6" key="1">
    <citation type="submission" date="2016-02" db="EMBL/GenBank/DDBJ databases">
        <title>Genomic sequences of Ochrobactrum anthropi.</title>
        <authorList>
            <person name="Chudasama K.S."/>
            <person name="Thaker V.S."/>
        </authorList>
    </citation>
    <scope>NUCLEOTIDE SEQUENCE [LARGE SCALE GENOMIC DNA]</scope>
    <source>
        <strain evidence="6">SUBG007</strain>
    </source>
</reference>
<dbReference type="InterPro" id="IPR001789">
    <property type="entry name" value="Sig_transdc_resp-reg_receiver"/>
</dbReference>
<dbReference type="EMBL" id="LUAY01000639">
    <property type="protein sequence ID" value="KYB46192.1"/>
    <property type="molecule type" value="Genomic_DNA"/>
</dbReference>
<dbReference type="PROSITE" id="PS50110">
    <property type="entry name" value="RESPONSE_REGULATORY"/>
    <property type="match status" value="1"/>
</dbReference>
<dbReference type="InterPro" id="IPR011006">
    <property type="entry name" value="CheY-like_superfamily"/>
</dbReference>
<evidence type="ECO:0000256" key="2">
    <source>
        <dbReference type="ARBA" id="ARBA00023012"/>
    </source>
</evidence>
<feature type="domain" description="Response regulatory" evidence="5">
    <location>
        <begin position="23"/>
        <end position="114"/>
    </location>
</feature>
<dbReference type="PANTHER" id="PTHR45339">
    <property type="entry name" value="HYBRID SIGNAL TRANSDUCTION HISTIDINE KINASE J"/>
    <property type="match status" value="1"/>
</dbReference>
<feature type="modified residue" description="4-aspartylphosphate" evidence="3">
    <location>
        <position position="78"/>
    </location>
</feature>
<evidence type="ECO:0000313" key="6">
    <source>
        <dbReference type="EMBL" id="KYB46192.1"/>
    </source>
</evidence>
<proteinExistence type="predicted"/>
<name>A0A656Z6R7_BRUAN</name>
<feature type="region of interest" description="Disordered" evidence="4">
    <location>
        <begin position="95"/>
        <end position="114"/>
    </location>
</feature>
<dbReference type="PANTHER" id="PTHR45339:SF1">
    <property type="entry name" value="HYBRID SIGNAL TRANSDUCTION HISTIDINE KINASE J"/>
    <property type="match status" value="1"/>
</dbReference>
<keyword evidence="2" id="KW-0902">Two-component regulatory system</keyword>
<feature type="compositionally biased region" description="Basic and acidic residues" evidence="4">
    <location>
        <begin position="101"/>
        <end position="114"/>
    </location>
</feature>
<evidence type="ECO:0000256" key="3">
    <source>
        <dbReference type="PROSITE-ProRule" id="PRU00169"/>
    </source>
</evidence>
<evidence type="ECO:0000259" key="5">
    <source>
        <dbReference type="PROSITE" id="PS50110"/>
    </source>
</evidence>
<dbReference type="Gene3D" id="3.40.50.2300">
    <property type="match status" value="1"/>
</dbReference>
<keyword evidence="1 3" id="KW-0597">Phosphoprotein</keyword>
<dbReference type="SMART" id="SM00448">
    <property type="entry name" value="REC"/>
    <property type="match status" value="1"/>
</dbReference>
<gene>
    <name evidence="6" type="ORF">AB664_24365</name>
</gene>
<dbReference type="GO" id="GO:0000160">
    <property type="term" value="P:phosphorelay signal transduction system"/>
    <property type="evidence" value="ECO:0007669"/>
    <property type="project" value="UniProtKB-KW"/>
</dbReference>
<evidence type="ECO:0000256" key="4">
    <source>
        <dbReference type="SAM" id="MobiDB-lite"/>
    </source>
</evidence>